<protein>
    <submittedName>
        <fullName evidence="2">Uncharacterized protein</fullName>
    </submittedName>
</protein>
<proteinExistence type="predicted"/>
<organism evidence="2">
    <name type="scientific">marine metagenome</name>
    <dbReference type="NCBI Taxonomy" id="408172"/>
    <lineage>
        <taxon>unclassified sequences</taxon>
        <taxon>metagenomes</taxon>
        <taxon>ecological metagenomes</taxon>
    </lineage>
</organism>
<dbReference type="EMBL" id="UINC01154135">
    <property type="protein sequence ID" value="SVD49246.1"/>
    <property type="molecule type" value="Genomic_DNA"/>
</dbReference>
<sequence length="43" mass="4420">SPDGCEPRRWPTGVSANAPTSTSSPGRRPRKPPKTGALASSSN</sequence>
<evidence type="ECO:0000313" key="2">
    <source>
        <dbReference type="EMBL" id="SVD49246.1"/>
    </source>
</evidence>
<gene>
    <name evidence="2" type="ORF">METZ01_LOCUS402100</name>
</gene>
<dbReference type="AlphaFoldDB" id="A0A382VRN5"/>
<feature type="region of interest" description="Disordered" evidence="1">
    <location>
        <begin position="1"/>
        <end position="43"/>
    </location>
</feature>
<evidence type="ECO:0000256" key="1">
    <source>
        <dbReference type="SAM" id="MobiDB-lite"/>
    </source>
</evidence>
<feature type="non-terminal residue" evidence="2">
    <location>
        <position position="1"/>
    </location>
</feature>
<reference evidence="2" key="1">
    <citation type="submission" date="2018-05" db="EMBL/GenBank/DDBJ databases">
        <authorList>
            <person name="Lanie J.A."/>
            <person name="Ng W.-L."/>
            <person name="Kazmierczak K.M."/>
            <person name="Andrzejewski T.M."/>
            <person name="Davidsen T.M."/>
            <person name="Wayne K.J."/>
            <person name="Tettelin H."/>
            <person name="Glass J.I."/>
            <person name="Rusch D."/>
            <person name="Podicherti R."/>
            <person name="Tsui H.-C.T."/>
            <person name="Winkler M.E."/>
        </authorList>
    </citation>
    <scope>NUCLEOTIDE SEQUENCE</scope>
</reference>
<accession>A0A382VRN5</accession>
<name>A0A382VRN5_9ZZZZ</name>
<feature type="non-terminal residue" evidence="2">
    <location>
        <position position="43"/>
    </location>
</feature>